<proteinExistence type="predicted"/>
<keyword evidence="3" id="KW-1185">Reference proteome</keyword>
<dbReference type="PANTHER" id="PTHR37287:SF1">
    <property type="entry name" value="INO EIGHTY SUBUNIT 1"/>
    <property type="match status" value="1"/>
</dbReference>
<feature type="compositionally biased region" description="Polar residues" evidence="1">
    <location>
        <begin position="49"/>
        <end position="62"/>
    </location>
</feature>
<protein>
    <submittedName>
        <fullName evidence="2">Uncharacterized protein</fullName>
    </submittedName>
</protein>
<gene>
    <name evidence="2" type="ORF">FN846DRAFT_371004</name>
</gene>
<dbReference type="OrthoDB" id="10433727at2759"/>
<organism evidence="2 3">
    <name type="scientific">Sphaerosporella brunnea</name>
    <dbReference type="NCBI Taxonomy" id="1250544"/>
    <lineage>
        <taxon>Eukaryota</taxon>
        <taxon>Fungi</taxon>
        <taxon>Dikarya</taxon>
        <taxon>Ascomycota</taxon>
        <taxon>Pezizomycotina</taxon>
        <taxon>Pezizomycetes</taxon>
        <taxon>Pezizales</taxon>
        <taxon>Pyronemataceae</taxon>
        <taxon>Sphaerosporella</taxon>
    </lineage>
</organism>
<dbReference type="EMBL" id="VXIS01000303">
    <property type="protein sequence ID" value="KAA8894905.1"/>
    <property type="molecule type" value="Genomic_DNA"/>
</dbReference>
<feature type="compositionally biased region" description="Polar residues" evidence="1">
    <location>
        <begin position="72"/>
        <end position="82"/>
    </location>
</feature>
<dbReference type="InterPro" id="IPR038014">
    <property type="entry name" value="Ies1"/>
</dbReference>
<evidence type="ECO:0000313" key="3">
    <source>
        <dbReference type="Proteomes" id="UP000326924"/>
    </source>
</evidence>
<evidence type="ECO:0000256" key="1">
    <source>
        <dbReference type="SAM" id="MobiDB-lite"/>
    </source>
</evidence>
<feature type="region of interest" description="Disordered" evidence="1">
    <location>
        <begin position="210"/>
        <end position="281"/>
    </location>
</feature>
<feature type="region of interest" description="Disordered" evidence="1">
    <location>
        <begin position="17"/>
        <end position="154"/>
    </location>
</feature>
<dbReference type="AlphaFoldDB" id="A0A5J5EGS2"/>
<feature type="compositionally biased region" description="Basic and acidic residues" evidence="1">
    <location>
        <begin position="214"/>
        <end position="251"/>
    </location>
</feature>
<accession>A0A5J5EGS2</accession>
<dbReference type="Proteomes" id="UP000326924">
    <property type="component" value="Unassembled WGS sequence"/>
</dbReference>
<comment type="caution">
    <text evidence="2">The sequence shown here is derived from an EMBL/GenBank/DDBJ whole genome shotgun (WGS) entry which is preliminary data.</text>
</comment>
<feature type="compositionally biased region" description="Acidic residues" evidence="1">
    <location>
        <begin position="334"/>
        <end position="362"/>
    </location>
</feature>
<name>A0A5J5EGS2_9PEZI</name>
<dbReference type="PANTHER" id="PTHR37287">
    <property type="entry name" value="INO EIGHTY SUBUNIT 1"/>
    <property type="match status" value="1"/>
</dbReference>
<feature type="region of interest" description="Disordered" evidence="1">
    <location>
        <begin position="318"/>
        <end position="362"/>
    </location>
</feature>
<reference evidence="2 3" key="1">
    <citation type="submission" date="2019-09" db="EMBL/GenBank/DDBJ databases">
        <title>Draft genome of the ectomycorrhizal ascomycete Sphaerosporella brunnea.</title>
        <authorList>
            <consortium name="DOE Joint Genome Institute"/>
            <person name="Benucci G.M."/>
            <person name="Marozzi G."/>
            <person name="Antonielli L."/>
            <person name="Sanchez S."/>
            <person name="Marco P."/>
            <person name="Wang X."/>
            <person name="Falini L.B."/>
            <person name="Barry K."/>
            <person name="Haridas S."/>
            <person name="Lipzen A."/>
            <person name="Labutti K."/>
            <person name="Grigoriev I.V."/>
            <person name="Murat C."/>
            <person name="Martin F."/>
            <person name="Albertini E."/>
            <person name="Donnini D."/>
            <person name="Bonito G."/>
        </authorList>
    </citation>
    <scope>NUCLEOTIDE SEQUENCE [LARGE SCALE GENOMIC DNA]</scope>
    <source>
        <strain evidence="2 3">Sb_GMNB300</strain>
    </source>
</reference>
<sequence length="362" mass="40572">MLASIQSYLTSIKVATVGSPEQSPNVSPGGSARRGGRFPYEYDSDIRTRSVSPDSQYNTPANGKNRRGTNMIKINNMLNVEQGSPVEPPKNRGGRPKNSSKRTYDGELKPLAQRIVLTKGGRPLSTPESVGRVQSFDRSSPVLPSTGPRPRMTSHQIAVQQNRNDRINHVIERKLQRLDRKKRRLRLKQGTIVRAWNRIKDLEDPLLMSDDEERPLKHVPPDHDEEGNPVKREDEDDHHHPTKRTKTDKAQKLANGTYSRGPAGLIPRKEEENAGDEDDFGEEAMAFAAAIRRTARRLARWQKEDERRIAAGLALVDSANGQALDVPVAKEENAEGEGDAGDRPEQDEDVSDEDDDEDVQYR</sequence>
<evidence type="ECO:0000313" key="2">
    <source>
        <dbReference type="EMBL" id="KAA8894905.1"/>
    </source>
</evidence>
<dbReference type="InParanoid" id="A0A5J5EGS2"/>
<dbReference type="GO" id="GO:0031011">
    <property type="term" value="C:Ino80 complex"/>
    <property type="evidence" value="ECO:0007669"/>
    <property type="project" value="InterPro"/>
</dbReference>
<feature type="compositionally biased region" description="Polar residues" evidence="1">
    <location>
        <begin position="19"/>
        <end position="28"/>
    </location>
</feature>